<dbReference type="InterPro" id="IPR041715">
    <property type="entry name" value="HisRS-like_core"/>
</dbReference>
<evidence type="ECO:0000313" key="13">
    <source>
        <dbReference type="EMBL" id="SDG51264.1"/>
    </source>
</evidence>
<evidence type="ECO:0000256" key="3">
    <source>
        <dbReference type="ARBA" id="ARBA00022490"/>
    </source>
</evidence>
<dbReference type="CDD" id="cd00859">
    <property type="entry name" value="HisRS_anticodon"/>
    <property type="match status" value="1"/>
</dbReference>
<dbReference type="PROSITE" id="PS50862">
    <property type="entry name" value="AA_TRNA_LIGASE_II"/>
    <property type="match status" value="1"/>
</dbReference>
<keyword evidence="6 10" id="KW-0067">ATP-binding</keyword>
<evidence type="ECO:0000256" key="10">
    <source>
        <dbReference type="HAMAP-Rule" id="MF_00127"/>
    </source>
</evidence>
<dbReference type="SUPFAM" id="SSF52954">
    <property type="entry name" value="Class II aaRS ABD-related"/>
    <property type="match status" value="1"/>
</dbReference>
<evidence type="ECO:0000256" key="9">
    <source>
        <dbReference type="ARBA" id="ARBA00047639"/>
    </source>
</evidence>
<dbReference type="InterPro" id="IPR036621">
    <property type="entry name" value="Anticodon-bd_dom_sf"/>
</dbReference>
<dbReference type="PIRSF" id="PIRSF001549">
    <property type="entry name" value="His-tRNA_synth"/>
    <property type="match status" value="1"/>
</dbReference>
<keyword evidence="8 10" id="KW-0030">Aminoacyl-tRNA synthetase</keyword>
<protein>
    <recommendedName>
        <fullName evidence="10">Histidine--tRNA ligase</fullName>
        <ecNumber evidence="10">6.1.1.21</ecNumber>
    </recommendedName>
    <alternativeName>
        <fullName evidence="10">Histidyl-tRNA synthetase</fullName>
        <shortName evidence="10">HisRS</shortName>
    </alternativeName>
</protein>
<gene>
    <name evidence="10" type="primary">hisS</name>
    <name evidence="13" type="ORF">SAMN05421742_101440</name>
</gene>
<feature type="domain" description="Aminoacyl-transfer RNA synthetases class-II family profile" evidence="12">
    <location>
        <begin position="1"/>
        <end position="329"/>
    </location>
</feature>
<dbReference type="CDD" id="cd00773">
    <property type="entry name" value="HisRS-like_core"/>
    <property type="match status" value="1"/>
</dbReference>
<evidence type="ECO:0000259" key="12">
    <source>
        <dbReference type="PROSITE" id="PS50862"/>
    </source>
</evidence>
<dbReference type="NCBIfam" id="TIGR00442">
    <property type="entry name" value="hisS"/>
    <property type="match status" value="1"/>
</dbReference>
<dbReference type="InterPro" id="IPR015807">
    <property type="entry name" value="His-tRNA-ligase"/>
</dbReference>
<keyword evidence="4 10" id="KW-0436">Ligase</keyword>
<keyword evidence="5 10" id="KW-0547">Nucleotide-binding</keyword>
<dbReference type="SUPFAM" id="SSF55681">
    <property type="entry name" value="Class II aaRS and biotin synthetases"/>
    <property type="match status" value="1"/>
</dbReference>
<dbReference type="HAMAP" id="MF_00127">
    <property type="entry name" value="His_tRNA_synth"/>
    <property type="match status" value="1"/>
</dbReference>
<comment type="similarity">
    <text evidence="1 10">Belongs to the class-II aminoacyl-tRNA synthetase family.</text>
</comment>
<evidence type="ECO:0000256" key="8">
    <source>
        <dbReference type="ARBA" id="ARBA00023146"/>
    </source>
</evidence>
<feature type="binding site" evidence="11">
    <location>
        <position position="112"/>
    </location>
    <ligand>
        <name>L-histidine</name>
        <dbReference type="ChEBI" id="CHEBI:57595"/>
    </ligand>
</feature>
<organism evidence="13 14">
    <name type="scientific">Roseospirillum parvum</name>
    <dbReference type="NCBI Taxonomy" id="83401"/>
    <lineage>
        <taxon>Bacteria</taxon>
        <taxon>Pseudomonadati</taxon>
        <taxon>Pseudomonadota</taxon>
        <taxon>Alphaproteobacteria</taxon>
        <taxon>Rhodospirillales</taxon>
        <taxon>Rhodospirillaceae</taxon>
        <taxon>Roseospirillum</taxon>
    </lineage>
</organism>
<evidence type="ECO:0000256" key="5">
    <source>
        <dbReference type="ARBA" id="ARBA00022741"/>
    </source>
</evidence>
<dbReference type="Proteomes" id="UP000217076">
    <property type="component" value="Unassembled WGS sequence"/>
</dbReference>
<dbReference type="PANTHER" id="PTHR43707:SF1">
    <property type="entry name" value="HISTIDINE--TRNA LIGASE, MITOCHONDRIAL-RELATED"/>
    <property type="match status" value="1"/>
</dbReference>
<feature type="binding site" evidence="11">
    <location>
        <position position="126"/>
    </location>
    <ligand>
        <name>L-histidine</name>
        <dbReference type="ChEBI" id="CHEBI:57595"/>
    </ligand>
</feature>
<dbReference type="InterPro" id="IPR006195">
    <property type="entry name" value="aa-tRNA-synth_II"/>
</dbReference>
<evidence type="ECO:0000256" key="6">
    <source>
        <dbReference type="ARBA" id="ARBA00022840"/>
    </source>
</evidence>
<evidence type="ECO:0000256" key="1">
    <source>
        <dbReference type="ARBA" id="ARBA00008226"/>
    </source>
</evidence>
<keyword evidence="14" id="KW-1185">Reference proteome</keyword>
<dbReference type="GO" id="GO:0006427">
    <property type="term" value="P:histidyl-tRNA aminoacylation"/>
    <property type="evidence" value="ECO:0007669"/>
    <property type="project" value="UniProtKB-UniRule"/>
</dbReference>
<dbReference type="RefSeq" id="WP_092614673.1">
    <property type="nucleotide sequence ID" value="NZ_FNCV01000001.1"/>
</dbReference>
<sequence length="418" mass="45185">MANLQPVRGTHDLLPEDMRRHRAVIERARDTAALYGFAEMATPVFEFTEVFARTLGETSDVVTKEMYTFADKGGDSLTLRPEGTAGIARAVISNGLSQALPVKAFYNGPMFRHERPQKGRQRQFHQFGVELIGVPTPQADIEVLACARAILAAIGLAGRVTLEINTLGDTESRANYRTALVDYLSGHVDALSEDSRQRLERNPLRILDSKDPGDRQVVADAPALADHLTPAAADFFAAVRQGLEALDIPYEINPRLVRGLDYYGHTAFEFTTDALGAQGTVLAGGRYDGLIETMGGPSIPGVGWAAGVERLAMLIEDVPAAPRPLVLVPLGEAADKVALTLAETLRRAGHVVEQGYSGNLKKRLNRANRQNARAALILGDDELARGEATLRDLDSGEQTPLPLADPLPALAAYRPADR</sequence>
<dbReference type="GO" id="GO:0004821">
    <property type="term" value="F:histidine-tRNA ligase activity"/>
    <property type="evidence" value="ECO:0007669"/>
    <property type="project" value="UniProtKB-UniRule"/>
</dbReference>
<dbReference type="STRING" id="83401.SAMN05421742_101440"/>
<evidence type="ECO:0000256" key="7">
    <source>
        <dbReference type="ARBA" id="ARBA00022917"/>
    </source>
</evidence>
<dbReference type="Pfam" id="PF13393">
    <property type="entry name" value="tRNA-synt_His"/>
    <property type="match status" value="1"/>
</dbReference>
<evidence type="ECO:0000256" key="4">
    <source>
        <dbReference type="ARBA" id="ARBA00022598"/>
    </source>
</evidence>
<dbReference type="InterPro" id="IPR004154">
    <property type="entry name" value="Anticodon-bd"/>
</dbReference>
<proteinExistence type="inferred from homology"/>
<dbReference type="PANTHER" id="PTHR43707">
    <property type="entry name" value="HISTIDYL-TRNA SYNTHETASE"/>
    <property type="match status" value="1"/>
</dbReference>
<dbReference type="AlphaFoldDB" id="A0A1G7UUU6"/>
<keyword evidence="7 10" id="KW-0648">Protein biosynthesis</keyword>
<dbReference type="OrthoDB" id="9800814at2"/>
<dbReference type="Gene3D" id="3.30.930.10">
    <property type="entry name" value="Bira Bifunctional Protein, Domain 2"/>
    <property type="match status" value="1"/>
</dbReference>
<dbReference type="InterPro" id="IPR004516">
    <property type="entry name" value="HisRS/HisZ"/>
</dbReference>
<comment type="subunit">
    <text evidence="2 10">Homodimer.</text>
</comment>
<keyword evidence="3 10" id="KW-0963">Cytoplasm</keyword>
<dbReference type="EMBL" id="FNCV01000001">
    <property type="protein sequence ID" value="SDG51264.1"/>
    <property type="molecule type" value="Genomic_DNA"/>
</dbReference>
<feature type="binding site" evidence="11">
    <location>
        <begin position="82"/>
        <end position="84"/>
    </location>
    <ligand>
        <name>L-histidine</name>
        <dbReference type="ChEBI" id="CHEBI:57595"/>
    </ligand>
</feature>
<feature type="binding site" evidence="11">
    <location>
        <position position="130"/>
    </location>
    <ligand>
        <name>L-histidine</name>
        <dbReference type="ChEBI" id="CHEBI:57595"/>
    </ligand>
</feature>
<dbReference type="Pfam" id="PF03129">
    <property type="entry name" value="HGTP_anticodon"/>
    <property type="match status" value="1"/>
</dbReference>
<comment type="subcellular location">
    <subcellularLocation>
        <location evidence="10">Cytoplasm</location>
    </subcellularLocation>
</comment>
<dbReference type="GO" id="GO:0005737">
    <property type="term" value="C:cytoplasm"/>
    <property type="evidence" value="ECO:0007669"/>
    <property type="project" value="UniProtKB-SubCell"/>
</dbReference>
<dbReference type="EC" id="6.1.1.21" evidence="10"/>
<evidence type="ECO:0000256" key="11">
    <source>
        <dbReference type="PIRSR" id="PIRSR001549-1"/>
    </source>
</evidence>
<evidence type="ECO:0000256" key="2">
    <source>
        <dbReference type="ARBA" id="ARBA00011738"/>
    </source>
</evidence>
<comment type="catalytic activity">
    <reaction evidence="9 10">
        <text>tRNA(His) + L-histidine + ATP = L-histidyl-tRNA(His) + AMP + diphosphate + H(+)</text>
        <dbReference type="Rhea" id="RHEA:17313"/>
        <dbReference type="Rhea" id="RHEA-COMP:9665"/>
        <dbReference type="Rhea" id="RHEA-COMP:9689"/>
        <dbReference type="ChEBI" id="CHEBI:15378"/>
        <dbReference type="ChEBI" id="CHEBI:30616"/>
        <dbReference type="ChEBI" id="CHEBI:33019"/>
        <dbReference type="ChEBI" id="CHEBI:57595"/>
        <dbReference type="ChEBI" id="CHEBI:78442"/>
        <dbReference type="ChEBI" id="CHEBI:78527"/>
        <dbReference type="ChEBI" id="CHEBI:456215"/>
        <dbReference type="EC" id="6.1.1.21"/>
    </reaction>
</comment>
<name>A0A1G7UUU6_9PROT</name>
<feature type="binding site" evidence="11">
    <location>
        <position position="258"/>
    </location>
    <ligand>
        <name>L-histidine</name>
        <dbReference type="ChEBI" id="CHEBI:57595"/>
    </ligand>
</feature>
<dbReference type="GO" id="GO:0005524">
    <property type="term" value="F:ATP binding"/>
    <property type="evidence" value="ECO:0007669"/>
    <property type="project" value="UniProtKB-UniRule"/>
</dbReference>
<dbReference type="InterPro" id="IPR033656">
    <property type="entry name" value="HisRS_anticodon"/>
</dbReference>
<dbReference type="InterPro" id="IPR045864">
    <property type="entry name" value="aa-tRNA-synth_II/BPL/LPL"/>
</dbReference>
<accession>A0A1G7UUU6</accession>
<evidence type="ECO:0000313" key="14">
    <source>
        <dbReference type="Proteomes" id="UP000217076"/>
    </source>
</evidence>
<dbReference type="Gene3D" id="3.40.50.800">
    <property type="entry name" value="Anticodon-binding domain"/>
    <property type="match status" value="1"/>
</dbReference>
<feature type="binding site" evidence="11">
    <location>
        <begin position="262"/>
        <end position="263"/>
    </location>
    <ligand>
        <name>L-histidine</name>
        <dbReference type="ChEBI" id="CHEBI:57595"/>
    </ligand>
</feature>
<reference evidence="14" key="1">
    <citation type="submission" date="2016-10" db="EMBL/GenBank/DDBJ databases">
        <authorList>
            <person name="Varghese N."/>
            <person name="Submissions S."/>
        </authorList>
    </citation>
    <scope>NUCLEOTIDE SEQUENCE [LARGE SCALE GENOMIC DNA]</scope>
    <source>
        <strain evidence="14">930I</strain>
    </source>
</reference>